<keyword evidence="1" id="KW-0479">Metal-binding</keyword>
<dbReference type="Proteomes" id="UP000053257">
    <property type="component" value="Unassembled WGS sequence"/>
</dbReference>
<feature type="region of interest" description="Disordered" evidence="2">
    <location>
        <begin position="1"/>
        <end position="27"/>
    </location>
</feature>
<keyword evidence="5" id="KW-1185">Reference proteome</keyword>
<dbReference type="InterPro" id="IPR013087">
    <property type="entry name" value="Znf_C2H2_type"/>
</dbReference>
<evidence type="ECO:0000256" key="1">
    <source>
        <dbReference type="PROSITE-ProRule" id="PRU00042"/>
    </source>
</evidence>
<reference evidence="4 5" key="1">
    <citation type="journal article" date="2014" name="PLoS Genet.">
        <title>Analysis of the Phlebiopsis gigantea genome, transcriptome and secretome provides insight into its pioneer colonization strategies of wood.</title>
        <authorList>
            <person name="Hori C."/>
            <person name="Ishida T."/>
            <person name="Igarashi K."/>
            <person name="Samejima M."/>
            <person name="Suzuki H."/>
            <person name="Master E."/>
            <person name="Ferreira P."/>
            <person name="Ruiz-Duenas F.J."/>
            <person name="Held B."/>
            <person name="Canessa P."/>
            <person name="Larrondo L.F."/>
            <person name="Schmoll M."/>
            <person name="Druzhinina I.S."/>
            <person name="Kubicek C.P."/>
            <person name="Gaskell J.A."/>
            <person name="Kersten P."/>
            <person name="St John F."/>
            <person name="Glasner J."/>
            <person name="Sabat G."/>
            <person name="Splinter BonDurant S."/>
            <person name="Syed K."/>
            <person name="Yadav J."/>
            <person name="Mgbeahuruike A.C."/>
            <person name="Kovalchuk A."/>
            <person name="Asiegbu F.O."/>
            <person name="Lackner G."/>
            <person name="Hoffmeister D."/>
            <person name="Rencoret J."/>
            <person name="Gutierrez A."/>
            <person name="Sun H."/>
            <person name="Lindquist E."/>
            <person name="Barry K."/>
            <person name="Riley R."/>
            <person name="Grigoriev I.V."/>
            <person name="Henrissat B."/>
            <person name="Kues U."/>
            <person name="Berka R.M."/>
            <person name="Martinez A.T."/>
            <person name="Covert S.F."/>
            <person name="Blanchette R.A."/>
            <person name="Cullen D."/>
        </authorList>
    </citation>
    <scope>NUCLEOTIDE SEQUENCE [LARGE SCALE GENOMIC DNA]</scope>
    <source>
        <strain evidence="4 5">11061_1 CR5-6</strain>
    </source>
</reference>
<dbReference type="HOGENOM" id="CLU_656512_0_0_1"/>
<protein>
    <recommendedName>
        <fullName evidence="3">C2H2-type domain-containing protein</fullName>
    </recommendedName>
</protein>
<dbReference type="EMBL" id="KN840467">
    <property type="protein sequence ID" value="KIP09361.1"/>
    <property type="molecule type" value="Genomic_DNA"/>
</dbReference>
<sequence>MKRIDPNSLVATTSRERHKRTRSYSTDEIFDTKRAKYAAFGSQLEEEEEEPEIEHYSESEADELSDFEEQLDKSINDSRGYHSYKSHPLASRAQASELGSYHSVGLRGTSEVTRGFDREPTVDPPETFLTAPDSPRIFPEETYEYYTSSELDSEDERASPDGELGSEDERASSDGELDSENERANPNGEPTNLTLRPASWPASVPRATNEADVRRVQPSLEDAQVNEVKQVAQRGDERGATNETLPVMNRPVEMPMDRIRDWVQNVDSEPIIQTGEDWPCLYKGCLHKRFKSRNTRNRRRHMDRIHLELHLMTCPVPECKTKPISGSHLKSHMRTRHTDDERDACNWQTYNVPKDPKYDGWLEDLTTYPERYHVPEPDDPILLWVRDHKVIKPGDKLWEILQFTEDANPHTAGNGSQLG</sequence>
<name>A0A0C3S2A5_PHLG1</name>
<feature type="non-terminal residue" evidence="4">
    <location>
        <position position="419"/>
    </location>
</feature>
<feature type="region of interest" description="Disordered" evidence="2">
    <location>
        <begin position="106"/>
        <end position="216"/>
    </location>
</feature>
<evidence type="ECO:0000256" key="2">
    <source>
        <dbReference type="SAM" id="MobiDB-lite"/>
    </source>
</evidence>
<evidence type="ECO:0000313" key="5">
    <source>
        <dbReference type="Proteomes" id="UP000053257"/>
    </source>
</evidence>
<keyword evidence="1" id="KW-0862">Zinc</keyword>
<feature type="region of interest" description="Disordered" evidence="2">
    <location>
        <begin position="42"/>
        <end position="67"/>
    </location>
</feature>
<dbReference type="GO" id="GO:0008270">
    <property type="term" value="F:zinc ion binding"/>
    <property type="evidence" value="ECO:0007669"/>
    <property type="project" value="UniProtKB-KW"/>
</dbReference>
<evidence type="ECO:0000259" key="3">
    <source>
        <dbReference type="PROSITE" id="PS50157"/>
    </source>
</evidence>
<dbReference type="AlphaFoldDB" id="A0A0C3S2A5"/>
<feature type="domain" description="C2H2-type" evidence="3">
    <location>
        <begin position="312"/>
        <end position="342"/>
    </location>
</feature>
<keyword evidence="1" id="KW-0863">Zinc-finger</keyword>
<gene>
    <name evidence="4" type="ORF">PHLGIDRAFT_34500</name>
</gene>
<accession>A0A0C3S2A5</accession>
<dbReference type="PROSITE" id="PS50157">
    <property type="entry name" value="ZINC_FINGER_C2H2_2"/>
    <property type="match status" value="1"/>
</dbReference>
<evidence type="ECO:0000313" key="4">
    <source>
        <dbReference type="EMBL" id="KIP09361.1"/>
    </source>
</evidence>
<organism evidence="4 5">
    <name type="scientific">Phlebiopsis gigantea (strain 11061_1 CR5-6)</name>
    <name type="common">White-rot fungus</name>
    <name type="synonym">Peniophora gigantea</name>
    <dbReference type="NCBI Taxonomy" id="745531"/>
    <lineage>
        <taxon>Eukaryota</taxon>
        <taxon>Fungi</taxon>
        <taxon>Dikarya</taxon>
        <taxon>Basidiomycota</taxon>
        <taxon>Agaricomycotina</taxon>
        <taxon>Agaricomycetes</taxon>
        <taxon>Polyporales</taxon>
        <taxon>Phanerochaetaceae</taxon>
        <taxon>Phlebiopsis</taxon>
    </lineage>
</organism>
<proteinExistence type="predicted"/>